<dbReference type="InterPro" id="IPR008538">
    <property type="entry name" value="Uma2"/>
</dbReference>
<dbReference type="EMBL" id="MRCE01000001">
    <property type="protein sequence ID" value="OKH40788.1"/>
    <property type="molecule type" value="Genomic_DNA"/>
</dbReference>
<organism evidence="2 3">
    <name type="scientific">[Phormidium ambiguum] IAM M-71</name>
    <dbReference type="NCBI Taxonomy" id="454136"/>
    <lineage>
        <taxon>Bacteria</taxon>
        <taxon>Bacillati</taxon>
        <taxon>Cyanobacteriota</taxon>
        <taxon>Cyanophyceae</taxon>
        <taxon>Oscillatoriophycideae</taxon>
        <taxon>Aerosakkonematales</taxon>
        <taxon>Aerosakkonemataceae</taxon>
        <taxon>Floridanema</taxon>
    </lineage>
</organism>
<evidence type="ECO:0000313" key="3">
    <source>
        <dbReference type="Proteomes" id="UP000185860"/>
    </source>
</evidence>
<evidence type="ECO:0000313" key="2">
    <source>
        <dbReference type="EMBL" id="OKH40788.1"/>
    </source>
</evidence>
<dbReference type="PANTHER" id="PTHR34107">
    <property type="entry name" value="SLL0198 PROTEIN-RELATED"/>
    <property type="match status" value="1"/>
</dbReference>
<protein>
    <recommendedName>
        <fullName evidence="1">Putative restriction endonuclease domain-containing protein</fullName>
    </recommendedName>
</protein>
<sequence>MSENIQPQTSLEDFFKLPETNPVSEFIKGEIIQKPIRQAEHSLLQLEICEAINRAAKTQKIAIAFPELRCTFGDESIVPDVSVFRWEKIPIQSSGRIAQRFEIYPDWAIEILSPQQKQTFVLKKLLHYSQSGTDLGWLIDSETESILVIFPGQQVEIFQGSTQLPVIYGIPLKLTAQQIFSWLTLS</sequence>
<dbReference type="Pfam" id="PF05685">
    <property type="entry name" value="Uma2"/>
    <property type="match status" value="1"/>
</dbReference>
<dbReference type="Proteomes" id="UP000185860">
    <property type="component" value="Unassembled WGS sequence"/>
</dbReference>
<dbReference type="SUPFAM" id="SSF52980">
    <property type="entry name" value="Restriction endonuclease-like"/>
    <property type="match status" value="1"/>
</dbReference>
<dbReference type="PANTHER" id="PTHR34107:SF5">
    <property type="entry name" value="SLL1355 PROTEIN"/>
    <property type="match status" value="1"/>
</dbReference>
<dbReference type="OrthoDB" id="517930at2"/>
<dbReference type="InterPro" id="IPR011335">
    <property type="entry name" value="Restrct_endonuc-II-like"/>
</dbReference>
<accession>A0A1U7ITL6</accession>
<proteinExistence type="predicted"/>
<gene>
    <name evidence="2" type="ORF">NIES2119_00270</name>
</gene>
<dbReference type="CDD" id="cd06260">
    <property type="entry name" value="DUF820-like"/>
    <property type="match status" value="1"/>
</dbReference>
<feature type="domain" description="Putative restriction endonuclease" evidence="1">
    <location>
        <begin position="11"/>
        <end position="168"/>
    </location>
</feature>
<dbReference type="Gene3D" id="3.90.1570.10">
    <property type="entry name" value="tt1808, chain A"/>
    <property type="match status" value="1"/>
</dbReference>
<reference evidence="2 3" key="1">
    <citation type="submission" date="2016-11" db="EMBL/GenBank/DDBJ databases">
        <title>Draft Genome Sequences of Nine Cyanobacterial Strains from Diverse Habitats.</title>
        <authorList>
            <person name="Zhu T."/>
            <person name="Hou S."/>
            <person name="Lu X."/>
            <person name="Hess W.R."/>
        </authorList>
    </citation>
    <scope>NUCLEOTIDE SEQUENCE [LARGE SCALE GENOMIC DNA]</scope>
    <source>
        <strain evidence="2 3">IAM M-71</strain>
    </source>
</reference>
<dbReference type="InterPro" id="IPR012296">
    <property type="entry name" value="Nuclease_put_TT1808"/>
</dbReference>
<dbReference type="AlphaFoldDB" id="A0A1U7ITL6"/>
<dbReference type="STRING" id="454136.NIES2119_00270"/>
<evidence type="ECO:0000259" key="1">
    <source>
        <dbReference type="Pfam" id="PF05685"/>
    </source>
</evidence>
<dbReference type="RefSeq" id="WP_073591462.1">
    <property type="nucleotide sequence ID" value="NZ_MRCE01000001.1"/>
</dbReference>
<name>A0A1U7ITL6_9CYAN</name>
<comment type="caution">
    <text evidence="2">The sequence shown here is derived from an EMBL/GenBank/DDBJ whole genome shotgun (WGS) entry which is preliminary data.</text>
</comment>